<dbReference type="AlphaFoldDB" id="A0A0F9EQ87"/>
<proteinExistence type="predicted"/>
<accession>A0A0F9EQ87</accession>
<sequence length="101" mass="10644">MGFNPGLAPYSFIEVMEGDPAADEIFTLFRFPVAGRVLDAWATNTTGIATSTNTLALLLLKYSSAATPVVQGTLGSWAAGTTWVEDVPRQMTTTSLGSTAQ</sequence>
<reference evidence="1" key="1">
    <citation type="journal article" date="2015" name="Nature">
        <title>Complex archaea that bridge the gap between prokaryotes and eukaryotes.</title>
        <authorList>
            <person name="Spang A."/>
            <person name="Saw J.H."/>
            <person name="Jorgensen S.L."/>
            <person name="Zaremba-Niedzwiedzka K."/>
            <person name="Martijn J."/>
            <person name="Lind A.E."/>
            <person name="van Eijk R."/>
            <person name="Schleper C."/>
            <person name="Guy L."/>
            <person name="Ettema T.J."/>
        </authorList>
    </citation>
    <scope>NUCLEOTIDE SEQUENCE</scope>
</reference>
<dbReference type="EMBL" id="LAZR01026537">
    <property type="protein sequence ID" value="KKL68416.1"/>
    <property type="molecule type" value="Genomic_DNA"/>
</dbReference>
<feature type="non-terminal residue" evidence="1">
    <location>
        <position position="101"/>
    </location>
</feature>
<comment type="caution">
    <text evidence="1">The sequence shown here is derived from an EMBL/GenBank/DDBJ whole genome shotgun (WGS) entry which is preliminary data.</text>
</comment>
<evidence type="ECO:0000313" key="1">
    <source>
        <dbReference type="EMBL" id="KKL68416.1"/>
    </source>
</evidence>
<name>A0A0F9EQ87_9ZZZZ</name>
<organism evidence="1">
    <name type="scientific">marine sediment metagenome</name>
    <dbReference type="NCBI Taxonomy" id="412755"/>
    <lineage>
        <taxon>unclassified sequences</taxon>
        <taxon>metagenomes</taxon>
        <taxon>ecological metagenomes</taxon>
    </lineage>
</organism>
<protein>
    <submittedName>
        <fullName evidence="1">Uncharacterized protein</fullName>
    </submittedName>
</protein>
<gene>
    <name evidence="1" type="ORF">LCGC14_2125230</name>
</gene>